<feature type="compositionally biased region" description="Polar residues" evidence="1">
    <location>
        <begin position="230"/>
        <end position="255"/>
    </location>
</feature>
<dbReference type="EMBL" id="KN826692">
    <property type="protein sequence ID" value="KIK78154.1"/>
    <property type="molecule type" value="Genomic_DNA"/>
</dbReference>
<proteinExistence type="predicted"/>
<sequence length="285" mass="31433">MTFMVIEQLYSGKESSASLPPHTPHTVTHDLESFFYILLLICILFKGPLQQCPLETLQNSIHRDWQMPADYRIAAYWKVDDPQGGFEHFNFKVSNSNPVTYEVMLEKMEAILAVAKKADMLMRGPENLSSLSTGLSDADIEAEEDVDATSTEPETTSVLSTTVTQAGEETSDPPLPPIPNAHMKYTPVTYLPLGLQLSLFTPSTDVPRTAPPDSYPHEPSAWESKKCQKENTPSTRTSGCMGRSTKSGTGGRKTSSKNSYLLAFLFSPPCCLMTSLRKSLQISAD</sequence>
<evidence type="ECO:0000313" key="3">
    <source>
        <dbReference type="EMBL" id="KIK78154.1"/>
    </source>
</evidence>
<evidence type="ECO:0000259" key="2">
    <source>
        <dbReference type="Pfam" id="PF17667"/>
    </source>
</evidence>
<feature type="compositionally biased region" description="Acidic residues" evidence="1">
    <location>
        <begin position="138"/>
        <end position="147"/>
    </location>
</feature>
<feature type="domain" description="Fungal-type protein kinase" evidence="2">
    <location>
        <begin position="1"/>
        <end position="42"/>
    </location>
</feature>
<feature type="compositionally biased region" description="Polar residues" evidence="1">
    <location>
        <begin position="149"/>
        <end position="168"/>
    </location>
</feature>
<feature type="region of interest" description="Disordered" evidence="1">
    <location>
        <begin position="128"/>
        <end position="178"/>
    </location>
</feature>
<dbReference type="OrthoDB" id="2673935at2759"/>
<name>A0A0D0DBY0_9AGAM</name>
<dbReference type="InterPro" id="IPR040976">
    <property type="entry name" value="Pkinase_fungal"/>
</dbReference>
<dbReference type="Proteomes" id="UP000054538">
    <property type="component" value="Unassembled WGS sequence"/>
</dbReference>
<reference evidence="4" key="2">
    <citation type="submission" date="2015-01" db="EMBL/GenBank/DDBJ databases">
        <title>Evolutionary Origins and Diversification of the Mycorrhizal Mutualists.</title>
        <authorList>
            <consortium name="DOE Joint Genome Institute"/>
            <consortium name="Mycorrhizal Genomics Consortium"/>
            <person name="Kohler A."/>
            <person name="Kuo A."/>
            <person name="Nagy L.G."/>
            <person name="Floudas D."/>
            <person name="Copeland A."/>
            <person name="Barry K.W."/>
            <person name="Cichocki N."/>
            <person name="Veneault-Fourrey C."/>
            <person name="LaButti K."/>
            <person name="Lindquist E.A."/>
            <person name="Lipzen A."/>
            <person name="Lundell T."/>
            <person name="Morin E."/>
            <person name="Murat C."/>
            <person name="Riley R."/>
            <person name="Ohm R."/>
            <person name="Sun H."/>
            <person name="Tunlid A."/>
            <person name="Henrissat B."/>
            <person name="Grigoriev I.V."/>
            <person name="Hibbett D.S."/>
            <person name="Martin F."/>
        </authorList>
    </citation>
    <scope>NUCLEOTIDE SEQUENCE [LARGE SCALE GENOMIC DNA]</scope>
    <source>
        <strain evidence="4">Ve08.2h10</strain>
    </source>
</reference>
<keyword evidence="4" id="KW-1185">Reference proteome</keyword>
<dbReference type="AlphaFoldDB" id="A0A0D0DBY0"/>
<accession>A0A0D0DBY0</accession>
<reference evidence="3 4" key="1">
    <citation type="submission" date="2014-04" db="EMBL/GenBank/DDBJ databases">
        <authorList>
            <consortium name="DOE Joint Genome Institute"/>
            <person name="Kuo A."/>
            <person name="Kohler A."/>
            <person name="Jargeat P."/>
            <person name="Nagy L.G."/>
            <person name="Floudas D."/>
            <person name="Copeland A."/>
            <person name="Barry K.W."/>
            <person name="Cichocki N."/>
            <person name="Veneault-Fourrey C."/>
            <person name="LaButti K."/>
            <person name="Lindquist E.A."/>
            <person name="Lipzen A."/>
            <person name="Lundell T."/>
            <person name="Morin E."/>
            <person name="Murat C."/>
            <person name="Sun H."/>
            <person name="Tunlid A."/>
            <person name="Henrissat B."/>
            <person name="Grigoriev I.V."/>
            <person name="Hibbett D.S."/>
            <person name="Martin F."/>
            <person name="Nordberg H.P."/>
            <person name="Cantor M.N."/>
            <person name="Hua S.X."/>
        </authorList>
    </citation>
    <scope>NUCLEOTIDE SEQUENCE [LARGE SCALE GENOMIC DNA]</scope>
    <source>
        <strain evidence="3 4">Ve08.2h10</strain>
    </source>
</reference>
<gene>
    <name evidence="3" type="ORF">PAXRUDRAFT_36688</name>
</gene>
<protein>
    <recommendedName>
        <fullName evidence="2">Fungal-type protein kinase domain-containing protein</fullName>
    </recommendedName>
</protein>
<evidence type="ECO:0000313" key="4">
    <source>
        <dbReference type="Proteomes" id="UP000054538"/>
    </source>
</evidence>
<organism evidence="3 4">
    <name type="scientific">Paxillus rubicundulus Ve08.2h10</name>
    <dbReference type="NCBI Taxonomy" id="930991"/>
    <lineage>
        <taxon>Eukaryota</taxon>
        <taxon>Fungi</taxon>
        <taxon>Dikarya</taxon>
        <taxon>Basidiomycota</taxon>
        <taxon>Agaricomycotina</taxon>
        <taxon>Agaricomycetes</taxon>
        <taxon>Agaricomycetidae</taxon>
        <taxon>Boletales</taxon>
        <taxon>Paxilineae</taxon>
        <taxon>Paxillaceae</taxon>
        <taxon>Paxillus</taxon>
    </lineage>
</organism>
<feature type="region of interest" description="Disordered" evidence="1">
    <location>
        <begin position="204"/>
        <end position="255"/>
    </location>
</feature>
<dbReference type="HOGENOM" id="CLU_976958_0_0_1"/>
<evidence type="ECO:0000256" key="1">
    <source>
        <dbReference type="SAM" id="MobiDB-lite"/>
    </source>
</evidence>
<dbReference type="InParanoid" id="A0A0D0DBY0"/>
<dbReference type="Pfam" id="PF17667">
    <property type="entry name" value="Pkinase_fungal"/>
    <property type="match status" value="1"/>
</dbReference>